<evidence type="ECO:0000259" key="16">
    <source>
        <dbReference type="Pfam" id="PF08996"/>
    </source>
</evidence>
<dbReference type="Pfam" id="PF00136">
    <property type="entry name" value="DNA_pol_B"/>
    <property type="match status" value="1"/>
</dbReference>
<evidence type="ECO:0000256" key="6">
    <source>
        <dbReference type="ARBA" id="ARBA00022723"/>
    </source>
</evidence>
<dbReference type="EC" id="2.7.7.7" evidence="12"/>
<keyword evidence="5 12" id="KW-0235">DNA replication</keyword>
<dbReference type="Gene3D" id="3.90.1600.10">
    <property type="entry name" value="Palm domain of DNA polymerase"/>
    <property type="match status" value="2"/>
</dbReference>
<dbReference type="InterPro" id="IPR006172">
    <property type="entry name" value="DNA-dir_DNA_pol_B"/>
</dbReference>
<dbReference type="Gene3D" id="1.10.3200.20">
    <property type="entry name" value="DNA Polymerase alpha, zinc finger"/>
    <property type="match status" value="1"/>
</dbReference>
<evidence type="ECO:0000256" key="7">
    <source>
        <dbReference type="ARBA" id="ARBA00022771"/>
    </source>
</evidence>
<feature type="non-terminal residue" evidence="18">
    <location>
        <position position="1"/>
    </location>
</feature>
<dbReference type="GO" id="GO:0000166">
    <property type="term" value="F:nucleotide binding"/>
    <property type="evidence" value="ECO:0007669"/>
    <property type="project" value="InterPro"/>
</dbReference>
<feature type="region of interest" description="Disordered" evidence="13">
    <location>
        <begin position="194"/>
        <end position="224"/>
    </location>
</feature>
<dbReference type="PROSITE" id="PS00116">
    <property type="entry name" value="DNA_POLYMERASE_B"/>
    <property type="match status" value="1"/>
</dbReference>
<evidence type="ECO:0000256" key="2">
    <source>
        <dbReference type="ARBA" id="ARBA00005755"/>
    </source>
</evidence>
<evidence type="ECO:0000256" key="11">
    <source>
        <dbReference type="ARBA" id="ARBA00023242"/>
    </source>
</evidence>
<evidence type="ECO:0000259" key="14">
    <source>
        <dbReference type="Pfam" id="PF00136"/>
    </source>
</evidence>
<keyword evidence="3 12" id="KW-0808">Transferase</keyword>
<dbReference type="InterPro" id="IPR038256">
    <property type="entry name" value="Pol_alpha_znc_sf"/>
</dbReference>
<comment type="catalytic activity">
    <reaction evidence="12">
        <text>DNA(n) + a 2'-deoxyribonucleoside 5'-triphosphate = DNA(n+1) + diphosphate</text>
        <dbReference type="Rhea" id="RHEA:22508"/>
        <dbReference type="Rhea" id="RHEA-COMP:17339"/>
        <dbReference type="Rhea" id="RHEA-COMP:17340"/>
        <dbReference type="ChEBI" id="CHEBI:33019"/>
        <dbReference type="ChEBI" id="CHEBI:61560"/>
        <dbReference type="ChEBI" id="CHEBI:173112"/>
        <dbReference type="EC" id="2.7.7.7"/>
    </reaction>
</comment>
<name>A0A034V926_BACDO</name>
<dbReference type="GO" id="GO:1902975">
    <property type="term" value="P:mitotic DNA replication initiation"/>
    <property type="evidence" value="ECO:0007669"/>
    <property type="project" value="InterPro"/>
</dbReference>
<dbReference type="InterPro" id="IPR042087">
    <property type="entry name" value="DNA_pol_B_thumb"/>
</dbReference>
<keyword evidence="7" id="KW-0863">Zinc-finger</keyword>
<reference evidence="18" key="1">
    <citation type="journal article" date="2014" name="BMC Genomics">
        <title>Characterizing the developmental transcriptome of the oriental fruit fly, Bactrocera dorsalis (Diptera: Tephritidae) through comparative genomic analysis with Drosophila melanogaster utilizing modENCODE datasets.</title>
        <authorList>
            <person name="Geib S.M."/>
            <person name="Calla B."/>
            <person name="Hall B."/>
            <person name="Hou S."/>
            <person name="Manoukis N.C."/>
        </authorList>
    </citation>
    <scope>NUCLEOTIDE SEQUENCE</scope>
    <source>
        <strain evidence="18">Punador</strain>
    </source>
</reference>
<keyword evidence="9 12" id="KW-0239">DNA-directed DNA polymerase</keyword>
<feature type="region of interest" description="Disordered" evidence="13">
    <location>
        <begin position="126"/>
        <end position="161"/>
    </location>
</feature>
<dbReference type="GO" id="GO:0008270">
    <property type="term" value="F:zinc ion binding"/>
    <property type="evidence" value="ECO:0007669"/>
    <property type="project" value="UniProtKB-KW"/>
</dbReference>
<dbReference type="GO" id="GO:0006273">
    <property type="term" value="P:lagging strand elongation"/>
    <property type="evidence" value="ECO:0007669"/>
    <property type="project" value="TreeGrafter"/>
</dbReference>
<dbReference type="PANTHER" id="PTHR45861:SF1">
    <property type="entry name" value="DNA POLYMERASE ALPHA CATALYTIC SUBUNIT"/>
    <property type="match status" value="1"/>
</dbReference>
<dbReference type="InterPro" id="IPR024647">
    <property type="entry name" value="DNA_pol_a_cat_su_N"/>
</dbReference>
<dbReference type="Pfam" id="PF12254">
    <property type="entry name" value="DNA_pol_alpha_N"/>
    <property type="match status" value="1"/>
</dbReference>
<dbReference type="GO" id="GO:0005658">
    <property type="term" value="C:alpha DNA polymerase:primase complex"/>
    <property type="evidence" value="ECO:0007669"/>
    <property type="project" value="TreeGrafter"/>
</dbReference>
<evidence type="ECO:0000256" key="1">
    <source>
        <dbReference type="ARBA" id="ARBA00004123"/>
    </source>
</evidence>
<dbReference type="Gene3D" id="2.40.50.730">
    <property type="match status" value="1"/>
</dbReference>
<organism evidence="18">
    <name type="scientific">Bactrocera dorsalis</name>
    <name type="common">Oriental fruit fly</name>
    <name type="synonym">Dacus dorsalis</name>
    <dbReference type="NCBI Taxonomy" id="27457"/>
    <lineage>
        <taxon>Eukaryota</taxon>
        <taxon>Metazoa</taxon>
        <taxon>Ecdysozoa</taxon>
        <taxon>Arthropoda</taxon>
        <taxon>Hexapoda</taxon>
        <taxon>Insecta</taxon>
        <taxon>Pterygota</taxon>
        <taxon>Neoptera</taxon>
        <taxon>Endopterygota</taxon>
        <taxon>Diptera</taxon>
        <taxon>Brachycera</taxon>
        <taxon>Muscomorpha</taxon>
        <taxon>Tephritoidea</taxon>
        <taxon>Tephritidae</taxon>
        <taxon>Bactrocera</taxon>
        <taxon>Bactrocera</taxon>
    </lineage>
</organism>
<evidence type="ECO:0000256" key="8">
    <source>
        <dbReference type="ARBA" id="ARBA00022833"/>
    </source>
</evidence>
<dbReference type="Gene3D" id="1.10.132.60">
    <property type="entry name" value="DNA polymerase family B, C-terminal domain"/>
    <property type="match status" value="1"/>
</dbReference>
<dbReference type="FunFam" id="1.10.132.60:FF:000004">
    <property type="entry name" value="DNA polymerase"/>
    <property type="match status" value="1"/>
</dbReference>
<dbReference type="PRINTS" id="PR00106">
    <property type="entry name" value="DNAPOLB"/>
</dbReference>
<dbReference type="SUPFAM" id="SSF53098">
    <property type="entry name" value="Ribonuclease H-like"/>
    <property type="match status" value="1"/>
</dbReference>
<evidence type="ECO:0000256" key="13">
    <source>
        <dbReference type="SAM" id="MobiDB-lite"/>
    </source>
</evidence>
<dbReference type="GO" id="GO:0003688">
    <property type="term" value="F:DNA replication origin binding"/>
    <property type="evidence" value="ECO:0007669"/>
    <property type="project" value="TreeGrafter"/>
</dbReference>
<protein>
    <recommendedName>
        <fullName evidence="12">DNA polymerase</fullName>
        <ecNumber evidence="12">2.7.7.7</ecNumber>
    </recommendedName>
</protein>
<keyword evidence="10 12" id="KW-0238">DNA-binding</keyword>
<feature type="domain" description="DNA-directed DNA polymerase family B multifunctional" evidence="14">
    <location>
        <begin position="859"/>
        <end position="1301"/>
    </location>
</feature>
<sequence length="1553" mass="176974">SFKVVKFSAFILYAQLIVHYFYSIDLLNLYKFYKPSLSKMADSPSEPRAKRQRVDKAGRFAALERLKQLKGNKHKYEVEEEVDDLYEVVDEREYAKRAREKYGNDWIEEDGTGYAEDGRDFFEDEDDYSEDEVADKKDKSKKNSRKRLRDTDKPVKGKGSIRNLFSNAVPKKTQMTSLAEDDILADILGELHDKPKSSTSKAAQEISETEPAPKKHIAPARILSKSTRKSDATLANDYMNNFINNIKMAETVKSADKTSDDELLDSILKPKPTVPNKKILEKSKEIPEKTDIAKQVKRLAPVKETVALPAEKAVTNLPEKPVEKSNVAIETPLGGNDFPDDDIDFSSLQDNNAQFEKVTDNANDVSEVSPKKIIQSKVAPVKDADDLQNLLSNWEQICQMDNFEEETTNGENDAATNTTCKEDTIKFWYWEAWEDPNKCPGEVFMFGRSSENKSICVRVGKIDRVLYLLPRKYLLDPITKEPTDKLVQLSDLYKEFDEEISVELKLDGFRSRKVTKNFGNHSIGIDVPQVCDYMEIHYDGKKPPPNLKKKYNSIAHIFGANTTALERFLLDRKIKGPCWLTLKQFSINPAPISWCNSDVTVNDPKSIILTEEPKPAPPPPLTLLTLNVRTALNPKTLKNEICMISMLVHNRFHIDRRAPQPAFNRSMCGITRPVMAAWPFDLKAKLAKFKAINVVKHDNERALLMWFLAMYQQVDADLIVTFDAIDCQLDVITDRISALKVPQWSRLGRVRLSAHGSGRKWLDFFAGRMVCDVKRTASEEKIKARSYDLQTLCQAVLEIKENERMDVNDEDLLQLFETGDGVLKLITLTMQDASYILRMMYKLDLLPLALQITNICGNTMTRTLQHGRSERIEFLLLHAFTEKNYIVPDKKKREWSENNTTIIDGEGNETTAPAASSGRKKAAYSGGMVLDPIAGLYDKYILLMDFNSLYPSIIQEYNICFTTVQQPYNSDDLPQLPDSNVELGILPQQLRRLVQSRREVKKLMAKSDVAPELLKQYDIRQWALKITANAMYGCLGAGHSRFAAQHLAALVTHKGREILMNTKSLVQKMSYEVVYGDTDSIMVNTNILDYDQVFTIGNGIKQSVNKMYKQVELGIDGVFSCLLLLKKKKYAAMVVEKDTKTGALKKVQEQKGLDIVRRDWSQLAIMVGRIVLDEILSEKQLDEKLDAVHSHLEKIRDQVETDAVPLPMYIITKQLSKAPTEFNNAISQPHVQVALRMNSTRNRRYKKGDMVDYVICLDGTNNPATQRGYHLDEVKSSETLKLDKQYYLAHQIHPVVTRMVDVLEGTDASRVAESLGLDPSKFRAAAQRAHQERVEDTTGESLVKTTLQKYRECDKFKFICIACKSENIVATAFRPNATNSHDAVLQKCVNTDCSTAPYQYIVAIRNRLLLSIRSYIKRFYQNWLVCDDPACNQNTRFYTHVTAGNRPVCPFCKAGSLVRQYSERNLYQQLSYFQYMFDLSKYQHKHVPLTPETEAAYQMLFDTVNQQLEKSAFCTISLGKLFSYFKPLEQSDEISHKKIELPQLEIQVATSLE</sequence>
<dbReference type="CDD" id="cd05532">
    <property type="entry name" value="POLBc_alpha"/>
    <property type="match status" value="1"/>
</dbReference>
<dbReference type="SUPFAM" id="SSF90234">
    <property type="entry name" value="Zinc finger domain of DNA polymerase-alpha"/>
    <property type="match status" value="1"/>
</dbReference>
<dbReference type="InterPro" id="IPR006133">
    <property type="entry name" value="DNA-dir_DNA_pol_B_exonuc"/>
</dbReference>
<dbReference type="GO" id="GO:0003887">
    <property type="term" value="F:DNA-directed DNA polymerase activity"/>
    <property type="evidence" value="ECO:0007669"/>
    <property type="project" value="UniProtKB-KW"/>
</dbReference>
<dbReference type="Gene3D" id="3.30.420.10">
    <property type="entry name" value="Ribonuclease H-like superfamily/Ribonuclease H"/>
    <property type="match status" value="1"/>
</dbReference>
<evidence type="ECO:0000259" key="17">
    <source>
        <dbReference type="Pfam" id="PF12254"/>
    </source>
</evidence>
<comment type="similarity">
    <text evidence="2 12">Belongs to the DNA polymerase type-B family.</text>
</comment>
<gene>
    <name evidence="18" type="primary">DPOLA</name>
</gene>
<dbReference type="Pfam" id="PF03104">
    <property type="entry name" value="DNA_pol_B_exo1"/>
    <property type="match status" value="1"/>
</dbReference>
<feature type="compositionally biased region" description="Basic residues" evidence="13">
    <location>
        <begin position="139"/>
        <end position="148"/>
    </location>
</feature>
<dbReference type="InterPro" id="IPR036397">
    <property type="entry name" value="RNaseH_sf"/>
</dbReference>
<proteinExistence type="inferred from homology"/>
<dbReference type="Pfam" id="PF08996">
    <property type="entry name" value="zf-DNA_Pol"/>
    <property type="match status" value="1"/>
</dbReference>
<evidence type="ECO:0000256" key="5">
    <source>
        <dbReference type="ARBA" id="ARBA00022705"/>
    </source>
</evidence>
<evidence type="ECO:0000259" key="15">
    <source>
        <dbReference type="Pfam" id="PF03104"/>
    </source>
</evidence>
<dbReference type="InterPro" id="IPR017964">
    <property type="entry name" value="DNA-dir_DNA_pol_B_CS"/>
</dbReference>
<evidence type="ECO:0000256" key="4">
    <source>
        <dbReference type="ARBA" id="ARBA00022695"/>
    </source>
</evidence>
<dbReference type="NCBIfam" id="TIGR00592">
    <property type="entry name" value="pol2"/>
    <property type="match status" value="1"/>
</dbReference>
<dbReference type="InterPro" id="IPR006134">
    <property type="entry name" value="DNA-dir_DNA_pol_B_multi_dom"/>
</dbReference>
<dbReference type="InterPro" id="IPR015088">
    <property type="entry name" value="Znf_DNA-dir_DNA_pol_B_alpha"/>
</dbReference>
<dbReference type="InterPro" id="IPR045846">
    <property type="entry name" value="POLBc_alpha"/>
</dbReference>
<feature type="domain" description="DNA-directed DNA polymerase family B exonuclease" evidence="15">
    <location>
        <begin position="556"/>
        <end position="791"/>
    </location>
</feature>
<comment type="subcellular location">
    <subcellularLocation>
        <location evidence="1">Nucleus</location>
    </subcellularLocation>
</comment>
<feature type="domain" description="DNA polymerase alpha catalytic subunit N-terminal" evidence="17">
    <location>
        <begin position="63"/>
        <end position="122"/>
    </location>
</feature>
<accession>A0A034V926</accession>
<keyword evidence="11" id="KW-0539">Nucleus</keyword>
<dbReference type="InterPro" id="IPR043502">
    <property type="entry name" value="DNA/RNA_pol_sf"/>
</dbReference>
<feature type="domain" description="Zinc finger DNA-directed DNA polymerase family B alpha" evidence="16">
    <location>
        <begin position="1348"/>
        <end position="1522"/>
    </location>
</feature>
<dbReference type="CDD" id="cd05776">
    <property type="entry name" value="DNA_polB_alpha_exo"/>
    <property type="match status" value="1"/>
</dbReference>
<evidence type="ECO:0000313" key="18">
    <source>
        <dbReference type="EMBL" id="JAC38240.1"/>
    </source>
</evidence>
<dbReference type="PANTHER" id="PTHR45861">
    <property type="entry name" value="DNA POLYMERASE ALPHA CATALYTIC SUBUNIT"/>
    <property type="match status" value="1"/>
</dbReference>
<dbReference type="GO" id="GO:0006272">
    <property type="term" value="P:leading strand elongation"/>
    <property type="evidence" value="ECO:0007669"/>
    <property type="project" value="TreeGrafter"/>
</dbReference>
<evidence type="ECO:0000256" key="12">
    <source>
        <dbReference type="RuleBase" id="RU000442"/>
    </source>
</evidence>
<dbReference type="GO" id="GO:0003682">
    <property type="term" value="F:chromatin binding"/>
    <property type="evidence" value="ECO:0007669"/>
    <property type="project" value="TreeGrafter"/>
</dbReference>
<dbReference type="InterPro" id="IPR023211">
    <property type="entry name" value="DNA_pol_palm_dom_sf"/>
</dbReference>
<keyword evidence="4 12" id="KW-0548">Nucleotidyltransferase</keyword>
<dbReference type="Gene3D" id="3.30.70.2820">
    <property type="match status" value="1"/>
</dbReference>
<dbReference type="EMBL" id="GAKP01020712">
    <property type="protein sequence ID" value="JAC38240.1"/>
    <property type="molecule type" value="Transcribed_RNA"/>
</dbReference>
<dbReference type="SMART" id="SM00486">
    <property type="entry name" value="POLBc"/>
    <property type="match status" value="1"/>
</dbReference>
<dbReference type="GO" id="GO:0003697">
    <property type="term" value="F:single-stranded DNA binding"/>
    <property type="evidence" value="ECO:0007669"/>
    <property type="project" value="TreeGrafter"/>
</dbReference>
<evidence type="ECO:0000256" key="3">
    <source>
        <dbReference type="ARBA" id="ARBA00022679"/>
    </source>
</evidence>
<keyword evidence="8" id="KW-0862">Zinc</keyword>
<evidence type="ECO:0000256" key="9">
    <source>
        <dbReference type="ARBA" id="ARBA00022932"/>
    </source>
</evidence>
<dbReference type="InterPro" id="IPR012337">
    <property type="entry name" value="RNaseH-like_sf"/>
</dbReference>
<evidence type="ECO:0000256" key="10">
    <source>
        <dbReference type="ARBA" id="ARBA00023125"/>
    </source>
</evidence>
<dbReference type="SUPFAM" id="SSF56672">
    <property type="entry name" value="DNA/RNA polymerases"/>
    <property type="match status" value="1"/>
</dbReference>
<keyword evidence="6" id="KW-0479">Metal-binding</keyword>
<dbReference type="OrthoDB" id="6755010at2759"/>